<sequence>MDESTPIQSAAMDSETTPTTDQMLTDIPQESTLDQSTSMDIVPAEPATMMPATVPTVDLGIYLATPAVLTGPPIIATFAAARYSAPVRFSQHIISDSQWQAMAKALAVYHFPPPPPSMLFPEHHWRDYPDALKEEIQRILLPPPTLIAPFLKSLKQLWLSPKRLCNHRYRPKGCATTGYITAADRCTTTTGAATALACNSSAADGACRRSNPTGPQHIRASSRSLWPAY</sequence>
<evidence type="ECO:0000256" key="1">
    <source>
        <dbReference type="SAM" id="MobiDB-lite"/>
    </source>
</evidence>
<protein>
    <submittedName>
        <fullName evidence="3">Uncharacterized protein</fullName>
    </submittedName>
</protein>
<reference evidence="3" key="1">
    <citation type="submission" date="2022-11" db="UniProtKB">
        <authorList>
            <consortium name="WormBaseParasite"/>
        </authorList>
    </citation>
    <scope>IDENTIFICATION</scope>
</reference>
<accession>A0A915IFW9</accession>
<dbReference type="AlphaFoldDB" id="A0A915IFW9"/>
<proteinExistence type="predicted"/>
<dbReference type="Proteomes" id="UP000887565">
    <property type="component" value="Unplaced"/>
</dbReference>
<feature type="region of interest" description="Disordered" evidence="1">
    <location>
        <begin position="208"/>
        <end position="229"/>
    </location>
</feature>
<evidence type="ECO:0000313" key="3">
    <source>
        <dbReference type="WBParaSite" id="nRc.2.0.1.t12808-RA"/>
    </source>
</evidence>
<feature type="compositionally biased region" description="Polar residues" evidence="1">
    <location>
        <begin position="210"/>
        <end position="229"/>
    </location>
</feature>
<organism evidence="2 3">
    <name type="scientific">Romanomermis culicivorax</name>
    <name type="common">Nematode worm</name>
    <dbReference type="NCBI Taxonomy" id="13658"/>
    <lineage>
        <taxon>Eukaryota</taxon>
        <taxon>Metazoa</taxon>
        <taxon>Ecdysozoa</taxon>
        <taxon>Nematoda</taxon>
        <taxon>Enoplea</taxon>
        <taxon>Dorylaimia</taxon>
        <taxon>Mermithida</taxon>
        <taxon>Mermithoidea</taxon>
        <taxon>Mermithidae</taxon>
        <taxon>Romanomermis</taxon>
    </lineage>
</organism>
<keyword evidence="2" id="KW-1185">Reference proteome</keyword>
<evidence type="ECO:0000313" key="2">
    <source>
        <dbReference type="Proteomes" id="UP000887565"/>
    </source>
</evidence>
<name>A0A915IFW9_ROMCU</name>
<dbReference type="WBParaSite" id="nRc.2.0.1.t12808-RA">
    <property type="protein sequence ID" value="nRc.2.0.1.t12808-RA"/>
    <property type="gene ID" value="nRc.2.0.1.g12808"/>
</dbReference>
<feature type="region of interest" description="Disordered" evidence="1">
    <location>
        <begin position="1"/>
        <end position="22"/>
    </location>
</feature>